<reference evidence="3" key="2">
    <citation type="submission" date="2011-02" db="EMBL/GenBank/DDBJ databases">
        <authorList>
            <person name="MacLean D."/>
        </authorList>
    </citation>
    <scope>NUCLEOTIDE SEQUENCE</scope>
</reference>
<reference evidence="3" key="1">
    <citation type="journal article" date="2011" name="PLoS Biol.">
        <title>Gene gain and loss during evolution of obligate parasitism in the white rust pathogen of Arabidopsis thaliana.</title>
        <authorList>
            <person name="Kemen E."/>
            <person name="Gardiner A."/>
            <person name="Schultz-Larsen T."/>
            <person name="Kemen A.C."/>
            <person name="Balmuth A.L."/>
            <person name="Robert-Seilaniantz A."/>
            <person name="Bailey K."/>
            <person name="Holub E."/>
            <person name="Studholme D.J."/>
            <person name="Maclean D."/>
            <person name="Jones J.D."/>
        </authorList>
    </citation>
    <scope>NUCLEOTIDE SEQUENCE</scope>
</reference>
<protein>
    <submittedName>
        <fullName evidence="3">Uncharacterized protein AlNc14C398G11347</fullName>
    </submittedName>
</protein>
<proteinExistence type="predicted"/>
<dbReference type="EMBL" id="FR824441">
    <property type="protein sequence ID" value="CCA26646.1"/>
    <property type="molecule type" value="Genomic_DNA"/>
</dbReference>
<dbReference type="HOGENOM" id="CLU_571639_0_0_1"/>
<dbReference type="AlphaFoldDB" id="F0WYT7"/>
<evidence type="ECO:0000313" key="3">
    <source>
        <dbReference type="EMBL" id="CCA26646.1"/>
    </source>
</evidence>
<name>F0WYT7_9STRA</name>
<sequence length="478" mass="54734">MLGFVKPRFRDKKCSLAVSFRDTRHSLQEDRVCAQNQVQPTSENEPFTTRRETLTESHFFDEKEPNSFFGITIAKQKRKLPLKTRDSIQRRSSSPSDSDSDTFIQDHTAFAEAFRENDAAKIVDFLDRDVQLTTVNGVVLNGYSAVLAYLVAPEREKLCKQLRLKGVKAYQSSSNKTSLQYKHGILFHTPLYTEIIQWKSSHLIQQIRHAYVPFTRPCKVTQHLLESDTYTRSSSHSFNHTPWNTFSHRFSRTRSNSTSEIETRSRSYDNQFSLPPLSLQCLSLSHLPISKKRKGLLFYVTLRFLPSGFTYKSPIVQGVSDPKWKDLDVDIPQHDDTLVITLMNGGLLVPNKVDSAVISLLEVWRQQEEQPSGMRFDISVLVDLADTDTSKTVQLYLNLGIQTLSPGNCDNNASMMEAVKDEDKAATRMDSLHSLHSVHSKYAHTLSLYDLLRHGVKSVHFIVFFLGAVFLMWRVWSY</sequence>
<organism evidence="3">
    <name type="scientific">Albugo laibachii Nc14</name>
    <dbReference type="NCBI Taxonomy" id="890382"/>
    <lineage>
        <taxon>Eukaryota</taxon>
        <taxon>Sar</taxon>
        <taxon>Stramenopiles</taxon>
        <taxon>Oomycota</taxon>
        <taxon>Peronosporomycetes</taxon>
        <taxon>Albuginales</taxon>
        <taxon>Albuginaceae</taxon>
        <taxon>Albugo</taxon>
    </lineage>
</organism>
<keyword evidence="2" id="KW-0472">Membrane</keyword>
<gene>
    <name evidence="3" type="primary">AlNc14C398G11347</name>
    <name evidence="3" type="ORF">ALNC14_127900</name>
</gene>
<keyword evidence="2" id="KW-1133">Transmembrane helix</keyword>
<feature type="transmembrane region" description="Helical" evidence="2">
    <location>
        <begin position="458"/>
        <end position="476"/>
    </location>
</feature>
<evidence type="ECO:0000256" key="2">
    <source>
        <dbReference type="SAM" id="Phobius"/>
    </source>
</evidence>
<accession>F0WYT7</accession>
<feature type="region of interest" description="Disordered" evidence="1">
    <location>
        <begin position="82"/>
        <end position="102"/>
    </location>
</feature>
<evidence type="ECO:0000256" key="1">
    <source>
        <dbReference type="SAM" id="MobiDB-lite"/>
    </source>
</evidence>
<keyword evidence="2" id="KW-0812">Transmembrane</keyword>